<dbReference type="PANTHER" id="PTHR34858:SF1">
    <property type="entry name" value="CYSO-CYSTEINE PEPTIDASE"/>
    <property type="match status" value="1"/>
</dbReference>
<keyword evidence="9" id="KW-0647">Proteasome</keyword>
<reference evidence="10" key="1">
    <citation type="submission" date="2016-10" db="EMBL/GenBank/DDBJ databases">
        <authorList>
            <person name="Varghese N."/>
            <person name="Submissions S."/>
        </authorList>
    </citation>
    <scope>NUCLEOTIDE SEQUENCE [LARGE SCALE GENOMIC DNA]</scope>
    <source>
        <strain evidence="10">CCM 7469</strain>
    </source>
</reference>
<evidence type="ECO:0000313" key="9">
    <source>
        <dbReference type="EMBL" id="SDI07276.1"/>
    </source>
</evidence>
<dbReference type="GO" id="GO:0008235">
    <property type="term" value="F:metalloexopeptidase activity"/>
    <property type="evidence" value="ECO:0007669"/>
    <property type="project" value="TreeGrafter"/>
</dbReference>
<organism evidence="9 10">
    <name type="scientific">Pseudomonas panipatensis</name>
    <dbReference type="NCBI Taxonomy" id="428992"/>
    <lineage>
        <taxon>Bacteria</taxon>
        <taxon>Pseudomonadati</taxon>
        <taxon>Pseudomonadota</taxon>
        <taxon>Gammaproteobacteria</taxon>
        <taxon>Pseudomonadales</taxon>
        <taxon>Pseudomonadaceae</taxon>
        <taxon>Pseudomonas</taxon>
    </lineage>
</organism>
<keyword evidence="10" id="KW-1185">Reference proteome</keyword>
<keyword evidence="5" id="KW-0788">Thiol protease</keyword>
<accession>A0A1G8HKP7</accession>
<keyword evidence="6" id="KW-0862">Zinc</keyword>
<evidence type="ECO:0000256" key="3">
    <source>
        <dbReference type="ARBA" id="ARBA00022723"/>
    </source>
</evidence>
<dbReference type="InterPro" id="IPR028090">
    <property type="entry name" value="JAB_dom_prok"/>
</dbReference>
<proteinExistence type="inferred from homology"/>
<evidence type="ECO:0000256" key="2">
    <source>
        <dbReference type="ARBA" id="ARBA00022670"/>
    </source>
</evidence>
<feature type="domain" description="JAB1/MPN/MOV34 metalloenzyme" evidence="8">
    <location>
        <begin position="1"/>
        <end position="118"/>
    </location>
</feature>
<dbReference type="InterPro" id="IPR000555">
    <property type="entry name" value="JAMM/MPN+_dom"/>
</dbReference>
<dbReference type="GO" id="GO:0000502">
    <property type="term" value="C:proteasome complex"/>
    <property type="evidence" value="ECO:0007669"/>
    <property type="project" value="UniProtKB-KW"/>
</dbReference>
<protein>
    <submittedName>
        <fullName evidence="9">Proteasome lid subunit RPN8/RPN11, contains Jab1/MPN metalloenzyme (JAMM) motif</fullName>
    </submittedName>
</protein>
<dbReference type="EMBL" id="FNDS01000005">
    <property type="protein sequence ID" value="SDI07276.1"/>
    <property type="molecule type" value="Genomic_DNA"/>
</dbReference>
<sequence length="257" mass="28975">MDLSNSLHQAIAAHAAAEHPRECCGVIIKAGRRRQYVQCRNLATTPSEHFVIDHQDWAAAEDLGEVLAIVHSHPDVPARPSMADRVSCELHGLPWVIMSWPEGDVATIEPEGYRAPLAGREYAHGVLDCWALCRDWYAREWGLELPNYERRDGWWEEGESLYEKHFQDAGFYPVSLADARRGDMLVMQIGRAAHPNHAAIYLGGDWSMASEPEAPALGGAGPFFIHHPYERLSSREVFGGPWLERTRLVLRHREAPK</sequence>
<dbReference type="Pfam" id="PF00877">
    <property type="entry name" value="NLPC_P60"/>
    <property type="match status" value="1"/>
</dbReference>
<evidence type="ECO:0000259" key="8">
    <source>
        <dbReference type="SMART" id="SM00232"/>
    </source>
</evidence>
<dbReference type="Gene3D" id="3.90.1720.10">
    <property type="entry name" value="endopeptidase domain like (from Nostoc punctiforme)"/>
    <property type="match status" value="1"/>
</dbReference>
<dbReference type="RefSeq" id="WP_090263209.1">
    <property type="nucleotide sequence ID" value="NZ_FNDS01000005.1"/>
</dbReference>
<evidence type="ECO:0000256" key="6">
    <source>
        <dbReference type="ARBA" id="ARBA00022833"/>
    </source>
</evidence>
<dbReference type="Gene3D" id="3.40.140.10">
    <property type="entry name" value="Cytidine Deaminase, domain 2"/>
    <property type="match status" value="1"/>
</dbReference>
<evidence type="ECO:0000313" key="10">
    <source>
        <dbReference type="Proteomes" id="UP000199636"/>
    </source>
</evidence>
<evidence type="ECO:0000256" key="7">
    <source>
        <dbReference type="ARBA" id="ARBA00023049"/>
    </source>
</evidence>
<dbReference type="GO" id="GO:0006508">
    <property type="term" value="P:proteolysis"/>
    <property type="evidence" value="ECO:0007669"/>
    <property type="project" value="UniProtKB-KW"/>
</dbReference>
<dbReference type="SUPFAM" id="SSF54001">
    <property type="entry name" value="Cysteine proteinases"/>
    <property type="match status" value="1"/>
</dbReference>
<keyword evidence="4" id="KW-0378">Hydrolase</keyword>
<dbReference type="InterPro" id="IPR000064">
    <property type="entry name" value="NLP_P60_dom"/>
</dbReference>
<dbReference type="SMART" id="SM00232">
    <property type="entry name" value="JAB_MPN"/>
    <property type="match status" value="1"/>
</dbReference>
<comment type="similarity">
    <text evidence="1">Belongs to the peptidase C40 family.</text>
</comment>
<dbReference type="OrthoDB" id="1494599at2"/>
<dbReference type="GO" id="GO:0008234">
    <property type="term" value="F:cysteine-type peptidase activity"/>
    <property type="evidence" value="ECO:0007669"/>
    <property type="project" value="UniProtKB-KW"/>
</dbReference>
<dbReference type="SUPFAM" id="SSF102712">
    <property type="entry name" value="JAB1/MPN domain"/>
    <property type="match status" value="1"/>
</dbReference>
<dbReference type="PANTHER" id="PTHR34858">
    <property type="entry name" value="CYSO-CYSTEINE PEPTIDASE"/>
    <property type="match status" value="1"/>
</dbReference>
<dbReference type="Pfam" id="PF14464">
    <property type="entry name" value="Prok-JAB"/>
    <property type="match status" value="1"/>
</dbReference>
<dbReference type="CDD" id="cd08073">
    <property type="entry name" value="MPN_NLPC_P60"/>
    <property type="match status" value="1"/>
</dbReference>
<gene>
    <name evidence="9" type="ORF">SAMN05216272_105298</name>
</gene>
<dbReference type="AlphaFoldDB" id="A0A1G8HKP7"/>
<evidence type="ECO:0000256" key="1">
    <source>
        <dbReference type="ARBA" id="ARBA00007074"/>
    </source>
</evidence>
<dbReference type="InterPro" id="IPR038765">
    <property type="entry name" value="Papain-like_cys_pep_sf"/>
</dbReference>
<dbReference type="STRING" id="428992.SAMN05216272_105298"/>
<evidence type="ECO:0000256" key="4">
    <source>
        <dbReference type="ARBA" id="ARBA00022801"/>
    </source>
</evidence>
<dbReference type="GO" id="GO:0008270">
    <property type="term" value="F:zinc ion binding"/>
    <property type="evidence" value="ECO:0007669"/>
    <property type="project" value="TreeGrafter"/>
</dbReference>
<evidence type="ECO:0000256" key="5">
    <source>
        <dbReference type="ARBA" id="ARBA00022807"/>
    </source>
</evidence>
<keyword evidence="2" id="KW-0645">Protease</keyword>
<dbReference type="InterPro" id="IPR051929">
    <property type="entry name" value="VirAsm_ModProt"/>
</dbReference>
<dbReference type="Proteomes" id="UP000199636">
    <property type="component" value="Unassembled WGS sequence"/>
</dbReference>
<keyword evidence="7" id="KW-0482">Metalloprotease</keyword>
<name>A0A1G8HKP7_9PSED</name>
<keyword evidence="3" id="KW-0479">Metal-binding</keyword>